<feature type="region of interest" description="Disordered" evidence="1">
    <location>
        <begin position="156"/>
        <end position="191"/>
    </location>
</feature>
<feature type="domain" description="OTU" evidence="2">
    <location>
        <begin position="363"/>
        <end position="500"/>
    </location>
</feature>
<protein>
    <submittedName>
        <fullName evidence="3">ATP-dependent DNA helicase</fullName>
    </submittedName>
</protein>
<proteinExistence type="predicted"/>
<dbReference type="PANTHER" id="PTHR47642:SF5">
    <property type="entry name" value="ATP-DEPENDENT DNA HELICASE"/>
    <property type="match status" value="1"/>
</dbReference>
<dbReference type="InterPro" id="IPR027417">
    <property type="entry name" value="P-loop_NTPase"/>
</dbReference>
<name>A0A1X7UQQ5_AMPQE</name>
<dbReference type="eggNOG" id="KOG0987">
    <property type="taxonomic scope" value="Eukaryota"/>
</dbReference>
<feature type="compositionally biased region" description="Polar residues" evidence="1">
    <location>
        <begin position="156"/>
        <end position="166"/>
    </location>
</feature>
<dbReference type="Gene3D" id="3.40.50.300">
    <property type="entry name" value="P-loop containing nucleotide triphosphate hydrolases"/>
    <property type="match status" value="1"/>
</dbReference>
<reference evidence="3" key="1">
    <citation type="submission" date="2017-05" db="UniProtKB">
        <authorList>
            <consortium name="EnsemblMetazoa"/>
        </authorList>
    </citation>
    <scope>IDENTIFICATION</scope>
</reference>
<evidence type="ECO:0000313" key="3">
    <source>
        <dbReference type="EnsemblMetazoa" id="Aqu2.1.29844_001"/>
    </source>
</evidence>
<dbReference type="InParanoid" id="A0A1X7UQQ5"/>
<dbReference type="CDD" id="cd18809">
    <property type="entry name" value="SF1_C_RecD"/>
    <property type="match status" value="1"/>
</dbReference>
<dbReference type="Gene3D" id="3.90.70.80">
    <property type="match status" value="1"/>
</dbReference>
<dbReference type="EnsemblMetazoa" id="Aqu2.1.29844_001">
    <property type="protein sequence ID" value="Aqu2.1.29844_001"/>
    <property type="gene ID" value="Aqu2.1.29844"/>
</dbReference>
<accession>A0A1X7UQQ5</accession>
<dbReference type="PANTHER" id="PTHR47642">
    <property type="entry name" value="ATP-DEPENDENT DNA HELICASE"/>
    <property type="match status" value="1"/>
</dbReference>
<dbReference type="InterPro" id="IPR051055">
    <property type="entry name" value="PIF1_helicase"/>
</dbReference>
<evidence type="ECO:0000256" key="1">
    <source>
        <dbReference type="SAM" id="MobiDB-lite"/>
    </source>
</evidence>
<dbReference type="SUPFAM" id="SSF52540">
    <property type="entry name" value="P-loop containing nucleoside triphosphate hydrolases"/>
    <property type="match status" value="1"/>
</dbReference>
<evidence type="ECO:0000259" key="2">
    <source>
        <dbReference type="PROSITE" id="PS50802"/>
    </source>
</evidence>
<dbReference type="PROSITE" id="PS50802">
    <property type="entry name" value="OTU"/>
    <property type="match status" value="1"/>
</dbReference>
<organism evidence="3">
    <name type="scientific">Amphimedon queenslandica</name>
    <name type="common">Sponge</name>
    <dbReference type="NCBI Taxonomy" id="400682"/>
    <lineage>
        <taxon>Eukaryota</taxon>
        <taxon>Metazoa</taxon>
        <taxon>Porifera</taxon>
        <taxon>Demospongiae</taxon>
        <taxon>Heteroscleromorpha</taxon>
        <taxon>Haplosclerida</taxon>
        <taxon>Niphatidae</taxon>
        <taxon>Amphimedon</taxon>
    </lineage>
</organism>
<dbReference type="InterPro" id="IPR003323">
    <property type="entry name" value="OTU_dom"/>
</dbReference>
<sequence length="503" mass="57141">MGIYATRISIKFDHIDVPCDIERVTSRYMLSKNLYIHRKQFPLILSYAITIHNCQGLSLDTAIIDLSTDVFGDGMAYVALSRVRTLNGLHLLSFDPLSVKVSNPCINKINRLRSKFRKGLLQIKKSKGKKRKIQVTGIIDDGEPCSKNVKVSVSHIQSTSNSTVSSNKRKSTDLQKSNRPKKSKICDDNALNKPCTKKRKVDVDSSTDNTASVLPRPKTDDKLIVSINLKDLKTKFNVKDEDSCGSLIVSIKLSNIKCKPNDDKTKCVVKNDHCSSGLIVSIKLSSIKLKTTNPKKDYDFIFTYEEPPNPDNVRRRQRDYVYYPANEDVQRRWCEILNLKFVTAARILPGSPTTPLSDERVLNGTLDVPGDGNCLFYALSYLITGSISQHYELRRAIVSNMLNFEEELINSTLNATRYLSIYDYINKSKMYRNYVWATDTDYYINSIIRYNHIFIFTHSYFVGWARHGTQELYGIPCDTTTPALYLKCVGTNHFQAVKSVNIS</sequence>
<dbReference type="OrthoDB" id="416437at2759"/>
<dbReference type="AlphaFoldDB" id="A0A1X7UQQ5"/>